<proteinExistence type="predicted"/>
<dbReference type="AlphaFoldDB" id="A0A385I1J7"/>
<dbReference type="PANTHER" id="PTHR35724">
    <property type="entry name" value="PROTEIN CHLORORESPIRATORY REDUCTION 6, CHLOROPLASTIC"/>
    <property type="match status" value="1"/>
</dbReference>
<dbReference type="PANTHER" id="PTHR35724:SF1">
    <property type="entry name" value="PROTEIN CHLORORESPIRATORY REDUCTION 6, CHLOROPLASTIC"/>
    <property type="match status" value="1"/>
</dbReference>
<accession>A0A385I1J7</accession>
<keyword evidence="1" id="KW-0934">Plastid</keyword>
<name>A0A385I1J7_9EUKA</name>
<organism evidence="1">
    <name type="scientific">Paulinella micropora</name>
    <dbReference type="NCBI Taxonomy" id="1928728"/>
    <lineage>
        <taxon>Eukaryota</taxon>
        <taxon>Sar</taxon>
        <taxon>Rhizaria</taxon>
        <taxon>Cercozoa</taxon>
        <taxon>Imbricatea</taxon>
        <taxon>Silicofilosea</taxon>
        <taxon>Euglyphida</taxon>
        <taxon>Paulinellidae</taxon>
        <taxon>Paulinella</taxon>
    </lineage>
</organism>
<dbReference type="InterPro" id="IPR014946">
    <property type="entry name" value="CRR6"/>
</dbReference>
<evidence type="ECO:0000313" key="1">
    <source>
        <dbReference type="EMBL" id="AXY63806.1"/>
    </source>
</evidence>
<gene>
    <name evidence="1" type="ORF">PMNZ_891</name>
</gene>
<protein>
    <recommendedName>
        <fullName evidence="2">DUF1817 domain-containing protein</fullName>
    </recommendedName>
</protein>
<evidence type="ECO:0008006" key="2">
    <source>
        <dbReference type="Google" id="ProtNLM"/>
    </source>
</evidence>
<reference evidence="1" key="1">
    <citation type="submission" date="2018-02" db="EMBL/GenBank/DDBJ databases">
        <title>Genome reduction pattern in chromatophore genome of Paulinella.</title>
        <authorList>
            <person name="Lhee D."/>
            <person name="Yoon H.S."/>
        </authorList>
    </citation>
    <scope>NUCLEOTIDE SEQUENCE</scope>
    <source>
        <strain evidence="1">NZ27</strain>
    </source>
</reference>
<geneLocation type="plastid" evidence="1"/>
<dbReference type="EMBL" id="MG976688">
    <property type="protein sequence ID" value="AXY63806.1"/>
    <property type="molecule type" value="Genomic_DNA"/>
</dbReference>
<sequence length="160" mass="18479">MNLRPSTVVIPQQCIKELNLTPLDSWANTSVEDIINTGPIVNLEFNKTRSESDPRELSEYPDIRLWSLHADAAYPWLPLILEHSTGQLVRHVTMLLPHQFSQQDGIRFGSESLELWMTHRLLLLDRWSMNYGLSARSAMIKMARALGYEIDSSFWVRIDN</sequence>
<dbReference type="GO" id="GO:0010275">
    <property type="term" value="P:NAD(P)H dehydrogenase complex assembly"/>
    <property type="evidence" value="ECO:0007669"/>
    <property type="project" value="TreeGrafter"/>
</dbReference>
<dbReference type="Pfam" id="PF08847">
    <property type="entry name" value="Crr6"/>
    <property type="match status" value="1"/>
</dbReference>
<dbReference type="NCBIfam" id="NF038024">
    <property type="entry name" value="CRR6_slr1097"/>
    <property type="match status" value="1"/>
</dbReference>